<dbReference type="Pfam" id="PF00440">
    <property type="entry name" value="TetR_N"/>
    <property type="match status" value="1"/>
</dbReference>
<dbReference type="PROSITE" id="PS50977">
    <property type="entry name" value="HTH_TETR_2"/>
    <property type="match status" value="1"/>
</dbReference>
<protein>
    <submittedName>
        <fullName evidence="4">Transcriptional regulator, TetR family</fullName>
    </submittedName>
</protein>
<dbReference type="PANTHER" id="PTHR30055">
    <property type="entry name" value="HTH-TYPE TRANSCRIPTIONAL REGULATOR RUTR"/>
    <property type="match status" value="1"/>
</dbReference>
<dbReference type="GO" id="GO:0003700">
    <property type="term" value="F:DNA-binding transcription factor activity"/>
    <property type="evidence" value="ECO:0007669"/>
    <property type="project" value="TreeGrafter"/>
</dbReference>
<dbReference type="Proteomes" id="UP000323300">
    <property type="component" value="Unassembled WGS sequence"/>
</dbReference>
<dbReference type="PANTHER" id="PTHR30055:SF223">
    <property type="entry name" value="HTH-TYPE TRANSCRIPTIONAL REGULATOR UIDR"/>
    <property type="match status" value="1"/>
</dbReference>
<evidence type="ECO:0000313" key="5">
    <source>
        <dbReference type="Proteomes" id="UP000323300"/>
    </source>
</evidence>
<dbReference type="InterPro" id="IPR009057">
    <property type="entry name" value="Homeodomain-like_sf"/>
</dbReference>
<dbReference type="InterPro" id="IPR050109">
    <property type="entry name" value="HTH-type_TetR-like_transc_reg"/>
</dbReference>
<dbReference type="AlphaFoldDB" id="A0A1I4CER1"/>
<evidence type="ECO:0000259" key="3">
    <source>
        <dbReference type="PROSITE" id="PS50977"/>
    </source>
</evidence>
<dbReference type="InterPro" id="IPR001647">
    <property type="entry name" value="HTH_TetR"/>
</dbReference>
<proteinExistence type="predicted"/>
<organism evidence="4 5">
    <name type="scientific">Neomesorhizobium albiziae</name>
    <dbReference type="NCBI Taxonomy" id="335020"/>
    <lineage>
        <taxon>Bacteria</taxon>
        <taxon>Pseudomonadati</taxon>
        <taxon>Pseudomonadota</taxon>
        <taxon>Alphaproteobacteria</taxon>
        <taxon>Hyphomicrobiales</taxon>
        <taxon>Phyllobacteriaceae</taxon>
        <taxon>Neomesorhizobium</taxon>
    </lineage>
</organism>
<reference evidence="4 5" key="1">
    <citation type="submission" date="2016-10" db="EMBL/GenBank/DDBJ databases">
        <authorList>
            <person name="Varghese N."/>
            <person name="Submissions S."/>
        </authorList>
    </citation>
    <scope>NUCLEOTIDE SEQUENCE [LARGE SCALE GENOMIC DNA]</scope>
    <source>
        <strain evidence="4 5">DSM 21822</strain>
    </source>
</reference>
<dbReference type="GO" id="GO:0000976">
    <property type="term" value="F:transcription cis-regulatory region binding"/>
    <property type="evidence" value="ECO:0007669"/>
    <property type="project" value="TreeGrafter"/>
</dbReference>
<accession>A0A1I4CER1</accession>
<gene>
    <name evidence="4" type="ORF">SAMN04488498_1132</name>
</gene>
<dbReference type="PRINTS" id="PR00455">
    <property type="entry name" value="HTHTETR"/>
</dbReference>
<name>A0A1I4CER1_9HYPH</name>
<keyword evidence="5" id="KW-1185">Reference proteome</keyword>
<dbReference type="SUPFAM" id="SSF48498">
    <property type="entry name" value="Tetracyclin repressor-like, C-terminal domain"/>
    <property type="match status" value="1"/>
</dbReference>
<evidence type="ECO:0000313" key="4">
    <source>
        <dbReference type="EMBL" id="SFK79702.1"/>
    </source>
</evidence>
<sequence length="223" mass="25593">MVHNTKVIKRSRGRPQIRPDEETRQLILAAAREEFHADGYAGSSMVRVAERAGVSTKTMYRLIPTKAELFQNVISDRISRFVLEMDEKHLDTLPIEQALEHILITYGNLSLDPDTVSNLRLVFAESDRFPEIAAAFFEIAIRRTTETMEEWLKRQHEHGEIEVDDPTIAVGMLRGMMIMEPQRAIMLGLRTPPDRSEIARRAQYCARLFLDGCRPRSLHDPIP</sequence>
<dbReference type="InterPro" id="IPR039536">
    <property type="entry name" value="TetR_C_Proteobacteria"/>
</dbReference>
<dbReference type="EMBL" id="FOSL01000013">
    <property type="protein sequence ID" value="SFK79702.1"/>
    <property type="molecule type" value="Genomic_DNA"/>
</dbReference>
<dbReference type="OrthoDB" id="5292901at2"/>
<keyword evidence="1 2" id="KW-0238">DNA-binding</keyword>
<feature type="domain" description="HTH tetR-type" evidence="3">
    <location>
        <begin position="21"/>
        <end position="81"/>
    </location>
</feature>
<dbReference type="InterPro" id="IPR036271">
    <property type="entry name" value="Tet_transcr_reg_TetR-rel_C_sf"/>
</dbReference>
<feature type="DNA-binding region" description="H-T-H motif" evidence="2">
    <location>
        <begin position="44"/>
        <end position="63"/>
    </location>
</feature>
<dbReference type="RefSeq" id="WP_149761955.1">
    <property type="nucleotide sequence ID" value="NZ_BSPE01000003.1"/>
</dbReference>
<dbReference type="Gene3D" id="1.10.357.10">
    <property type="entry name" value="Tetracycline Repressor, domain 2"/>
    <property type="match status" value="1"/>
</dbReference>
<evidence type="ECO:0000256" key="2">
    <source>
        <dbReference type="PROSITE-ProRule" id="PRU00335"/>
    </source>
</evidence>
<dbReference type="Pfam" id="PF14246">
    <property type="entry name" value="TetR_C_7"/>
    <property type="match status" value="1"/>
</dbReference>
<dbReference type="SUPFAM" id="SSF46689">
    <property type="entry name" value="Homeodomain-like"/>
    <property type="match status" value="1"/>
</dbReference>
<evidence type="ECO:0000256" key="1">
    <source>
        <dbReference type="ARBA" id="ARBA00023125"/>
    </source>
</evidence>